<evidence type="ECO:0000256" key="1">
    <source>
        <dbReference type="SAM" id="MobiDB-lite"/>
    </source>
</evidence>
<proteinExistence type="predicted"/>
<dbReference type="GO" id="GO:0003676">
    <property type="term" value="F:nucleic acid binding"/>
    <property type="evidence" value="ECO:0007669"/>
    <property type="project" value="InterPro"/>
</dbReference>
<evidence type="ECO:0000313" key="3">
    <source>
        <dbReference type="EMBL" id="EXJ83417.1"/>
    </source>
</evidence>
<dbReference type="Proteomes" id="UP000019484">
    <property type="component" value="Unassembled WGS sequence"/>
</dbReference>
<dbReference type="RefSeq" id="XP_007726103.1">
    <property type="nucleotide sequence ID" value="XM_007727913.1"/>
</dbReference>
<dbReference type="Gene3D" id="3.40.50.2300">
    <property type="match status" value="1"/>
</dbReference>
<dbReference type="SUPFAM" id="SSF101690">
    <property type="entry name" value="PAZ domain"/>
    <property type="match status" value="1"/>
</dbReference>
<dbReference type="InterPro" id="IPR036397">
    <property type="entry name" value="RNaseH_sf"/>
</dbReference>
<dbReference type="Gene3D" id="2.170.260.10">
    <property type="entry name" value="paz domain"/>
    <property type="match status" value="1"/>
</dbReference>
<reference evidence="3 4" key="1">
    <citation type="submission" date="2013-03" db="EMBL/GenBank/DDBJ databases">
        <title>The Genome Sequence of Capronia coronata CBS 617.96.</title>
        <authorList>
            <consortium name="The Broad Institute Genomics Platform"/>
            <person name="Cuomo C."/>
            <person name="de Hoog S."/>
            <person name="Gorbushina A."/>
            <person name="Walker B."/>
            <person name="Young S.K."/>
            <person name="Zeng Q."/>
            <person name="Gargeya S."/>
            <person name="Fitzgerald M."/>
            <person name="Haas B."/>
            <person name="Abouelleil A."/>
            <person name="Allen A.W."/>
            <person name="Alvarado L."/>
            <person name="Arachchi H.M."/>
            <person name="Berlin A.M."/>
            <person name="Chapman S.B."/>
            <person name="Gainer-Dewar J."/>
            <person name="Goldberg J."/>
            <person name="Griggs A."/>
            <person name="Gujja S."/>
            <person name="Hansen M."/>
            <person name="Howarth C."/>
            <person name="Imamovic A."/>
            <person name="Ireland A."/>
            <person name="Larimer J."/>
            <person name="McCowan C."/>
            <person name="Murphy C."/>
            <person name="Pearson M."/>
            <person name="Poon T.W."/>
            <person name="Priest M."/>
            <person name="Roberts A."/>
            <person name="Saif S."/>
            <person name="Shea T."/>
            <person name="Sisk P."/>
            <person name="Sykes S."/>
            <person name="Wortman J."/>
            <person name="Nusbaum C."/>
            <person name="Birren B."/>
        </authorList>
    </citation>
    <scope>NUCLEOTIDE SEQUENCE [LARGE SCALE GENOMIC DNA]</scope>
    <source>
        <strain evidence="3 4">CBS 617.96</strain>
    </source>
</reference>
<dbReference type="Gene3D" id="3.30.420.10">
    <property type="entry name" value="Ribonuclease H-like superfamily/Ribonuclease H"/>
    <property type="match status" value="1"/>
</dbReference>
<dbReference type="InterPro" id="IPR032474">
    <property type="entry name" value="Argonaute_N"/>
</dbReference>
<gene>
    <name evidence="3" type="ORF">A1O1_07040</name>
</gene>
<protein>
    <recommendedName>
        <fullName evidence="2">Piwi domain-containing protein</fullName>
    </recommendedName>
</protein>
<dbReference type="PROSITE" id="PS50822">
    <property type="entry name" value="PIWI"/>
    <property type="match status" value="1"/>
</dbReference>
<dbReference type="InterPro" id="IPR012337">
    <property type="entry name" value="RNaseH-like_sf"/>
</dbReference>
<accession>W9XSA3</accession>
<dbReference type="SMART" id="SM00950">
    <property type="entry name" value="Piwi"/>
    <property type="match status" value="1"/>
</dbReference>
<feature type="region of interest" description="Disordered" evidence="1">
    <location>
        <begin position="89"/>
        <end position="123"/>
    </location>
</feature>
<dbReference type="eggNOG" id="KOG1041">
    <property type="taxonomic scope" value="Eukaryota"/>
</dbReference>
<sequence length="1038" mass="115710">MSRYNPSWGRDRGRGRGSAPAATSSSLTPTATSFFPRQNTQPQIPDLSQPMASLNLASSPSLLANYFEIKLGKFRELYRYELRFRKLSREESGTTANPAKKLQTKGKGEGPPAPNPAGDATITDAGIGRAKQRRIVWLVMQHLQHLNIGKPLATDYGTEVISTDKIRGDKNSHTITIEYFDEYQRGPSNDCEVFEVTLEGPAILSLTQLMEFLSTNTPNVNAANYQSKEATIRALNTIFSYRPYRKCFASLTPQGAMQDASLTTINGNKFYGIMRVTGDQPNSDTGKPLQPKPKAGLDAIAGYARSVRAVISQCGQLYLNIDTATALFYQRTSSNNLQALIDVWKTGYYPQGSSWDPLMRYSLIDFLRGIRVRTNYRGGSDNLIGRVTNLANTRPPNQVPFPRNCPMIYPGSQSNQTVANHFQAQYPASAVNQRSEDIVVVLGDGAFQKTVPASCLEVIPGQVNRNVTEKPKAGIRNPIRNRDMILPGGRDVFFTSTGDQSGARQFDFDLAAQLVRVPIVKLDHPSLRYRQHRDLRSTQTNILPEKRSNPGDVAMKYGAWNLKDRSFFKPASSFNWTYIELTLTNGHACSRDSMTAFGNGLMEQLKKVGMTHAQLVGLDNHQRSLGRTQIAKAHDEAGIRQQHEAIRKVLIDLKARHKLRLVVLVLPSNDAELYSAIKRAGDQDVGISTICHVRFWENSKSSNVPRSTQDFLGNLTMKVNLKMDFSAVNQALDANAKAPILTNATMLLGIDVTHPGSTAMKGAPSVAAVVGSVDEEFAQWPASLHVNDVQKDGQKESNERVVHLAKMVYERLHDYYSRNSKVPDKIIVYRDGLSEGQFEMCKTMELPAIRAGVSQLLEQLRMPSRTNNFKMPPIILICAVKRHHTRLFPVDNAQNDSLLIGHGGIPRRNNASYNHNPLPGTLVNSHITYGENKDFFLISQKAIQGTARPTHYVILENETSFDQNQIARMTHNLCYLFGRATRSVGVCPAAYYADLAADRARCYVRNVYSPVNRIPYEAGQHAFNLHIHEDLKKTMFYI</sequence>
<comment type="caution">
    <text evidence="3">The sequence shown here is derived from an EMBL/GenBank/DDBJ whole genome shotgun (WGS) entry which is preliminary data.</text>
</comment>
<dbReference type="GeneID" id="19161902"/>
<dbReference type="PANTHER" id="PTHR22891">
    <property type="entry name" value="EUKARYOTIC TRANSLATION INITIATION FACTOR 2C"/>
    <property type="match status" value="1"/>
</dbReference>
<feature type="region of interest" description="Disordered" evidence="1">
    <location>
        <begin position="1"/>
        <end position="47"/>
    </location>
</feature>
<name>W9XSA3_9EURO</name>
<organism evidence="3 4">
    <name type="scientific">Capronia coronata CBS 617.96</name>
    <dbReference type="NCBI Taxonomy" id="1182541"/>
    <lineage>
        <taxon>Eukaryota</taxon>
        <taxon>Fungi</taxon>
        <taxon>Dikarya</taxon>
        <taxon>Ascomycota</taxon>
        <taxon>Pezizomycotina</taxon>
        <taxon>Eurotiomycetes</taxon>
        <taxon>Chaetothyriomycetidae</taxon>
        <taxon>Chaetothyriales</taxon>
        <taxon>Herpotrichiellaceae</taxon>
        <taxon>Capronia</taxon>
    </lineage>
</organism>
<dbReference type="AlphaFoldDB" id="W9XSA3"/>
<dbReference type="Pfam" id="PF16486">
    <property type="entry name" value="ArgoN"/>
    <property type="match status" value="1"/>
</dbReference>
<keyword evidence="4" id="KW-1185">Reference proteome</keyword>
<evidence type="ECO:0000313" key="4">
    <source>
        <dbReference type="Proteomes" id="UP000019484"/>
    </source>
</evidence>
<dbReference type="HOGENOM" id="CLU_004544_4_1_1"/>
<dbReference type="InterPro" id="IPR036085">
    <property type="entry name" value="PAZ_dom_sf"/>
</dbReference>
<dbReference type="InterPro" id="IPR003165">
    <property type="entry name" value="Piwi"/>
</dbReference>
<dbReference type="Pfam" id="PF02171">
    <property type="entry name" value="Piwi"/>
    <property type="match status" value="1"/>
</dbReference>
<dbReference type="STRING" id="1182541.W9XSA3"/>
<dbReference type="EMBL" id="AMWN01000006">
    <property type="protein sequence ID" value="EXJ83417.1"/>
    <property type="molecule type" value="Genomic_DNA"/>
</dbReference>
<feature type="domain" description="Piwi" evidence="2">
    <location>
        <begin position="661"/>
        <end position="1005"/>
    </location>
</feature>
<evidence type="ECO:0000259" key="2">
    <source>
        <dbReference type="PROSITE" id="PS50822"/>
    </source>
</evidence>
<dbReference type="SUPFAM" id="SSF53098">
    <property type="entry name" value="Ribonuclease H-like"/>
    <property type="match status" value="1"/>
</dbReference>
<dbReference type="OrthoDB" id="10252740at2759"/>
<feature type="compositionally biased region" description="Low complexity" evidence="1">
    <location>
        <begin position="17"/>
        <end position="33"/>
    </location>
</feature>